<protein>
    <submittedName>
        <fullName evidence="2">Uncharacterized protein</fullName>
    </submittedName>
</protein>
<dbReference type="Proteomes" id="UP001180020">
    <property type="component" value="Unassembled WGS sequence"/>
</dbReference>
<gene>
    <name evidence="2" type="ORF">QJS10_CPB17g01538</name>
</gene>
<sequence>MDESRTVWHDMIGKLCPIFAFNRDREGDGKRDEGEDRGEKKKRKREVKQGKMREMMKAKEARKKAIEEMDEANKTALENMRFYKFYPVQTPDTPDISNVKDDDDFSFLDINDGANLNNTNQIIDPMNKKTNTVDEIMNAKAGRAVWTPEMEKSSLIYA</sequence>
<evidence type="ECO:0000256" key="1">
    <source>
        <dbReference type="SAM" id="MobiDB-lite"/>
    </source>
</evidence>
<keyword evidence="3" id="KW-1185">Reference proteome</keyword>
<dbReference type="PANTHER" id="PTHR33704">
    <property type="entry name" value="PROTEIN HEAT INTOLERANT 4-RELATED"/>
    <property type="match status" value="1"/>
</dbReference>
<dbReference type="PANTHER" id="PTHR33704:SF1">
    <property type="entry name" value="PROTEIN HEAT INTOLERANT 4-RELATED"/>
    <property type="match status" value="1"/>
</dbReference>
<dbReference type="GO" id="GO:1900034">
    <property type="term" value="P:regulation of cellular response to heat"/>
    <property type="evidence" value="ECO:0007669"/>
    <property type="project" value="InterPro"/>
</dbReference>
<evidence type="ECO:0000313" key="2">
    <source>
        <dbReference type="EMBL" id="KAK1291966.1"/>
    </source>
</evidence>
<name>A0AAV9CS13_ACOCL</name>
<dbReference type="InterPro" id="IPR039313">
    <property type="entry name" value="HIT4"/>
</dbReference>
<reference evidence="2" key="2">
    <citation type="submission" date="2023-06" db="EMBL/GenBank/DDBJ databases">
        <authorList>
            <person name="Ma L."/>
            <person name="Liu K.-W."/>
            <person name="Li Z."/>
            <person name="Hsiao Y.-Y."/>
            <person name="Qi Y."/>
            <person name="Fu T."/>
            <person name="Tang G."/>
            <person name="Zhang D."/>
            <person name="Sun W.-H."/>
            <person name="Liu D.-K."/>
            <person name="Li Y."/>
            <person name="Chen G.-Z."/>
            <person name="Liu X.-D."/>
            <person name="Liao X.-Y."/>
            <person name="Jiang Y.-T."/>
            <person name="Yu X."/>
            <person name="Hao Y."/>
            <person name="Huang J."/>
            <person name="Zhao X.-W."/>
            <person name="Ke S."/>
            <person name="Chen Y.-Y."/>
            <person name="Wu W.-L."/>
            <person name="Hsu J.-L."/>
            <person name="Lin Y.-F."/>
            <person name="Huang M.-D."/>
            <person name="Li C.-Y."/>
            <person name="Huang L."/>
            <person name="Wang Z.-W."/>
            <person name="Zhao X."/>
            <person name="Zhong W.-Y."/>
            <person name="Peng D.-H."/>
            <person name="Ahmad S."/>
            <person name="Lan S."/>
            <person name="Zhang J.-S."/>
            <person name="Tsai W.-C."/>
            <person name="Van De Peer Y."/>
            <person name="Liu Z.-J."/>
        </authorList>
    </citation>
    <scope>NUCLEOTIDE SEQUENCE</scope>
    <source>
        <strain evidence="2">CP</strain>
        <tissue evidence="2">Leaves</tissue>
    </source>
</reference>
<dbReference type="EMBL" id="JAUJYO010000017">
    <property type="protein sequence ID" value="KAK1291966.1"/>
    <property type="molecule type" value="Genomic_DNA"/>
</dbReference>
<reference evidence="2" key="1">
    <citation type="journal article" date="2023" name="Nat. Commun.">
        <title>Diploid and tetraploid genomes of Acorus and the evolution of monocots.</title>
        <authorList>
            <person name="Ma L."/>
            <person name="Liu K.W."/>
            <person name="Li Z."/>
            <person name="Hsiao Y.Y."/>
            <person name="Qi Y."/>
            <person name="Fu T."/>
            <person name="Tang G.D."/>
            <person name="Zhang D."/>
            <person name="Sun W.H."/>
            <person name="Liu D.K."/>
            <person name="Li Y."/>
            <person name="Chen G.Z."/>
            <person name="Liu X.D."/>
            <person name="Liao X.Y."/>
            <person name="Jiang Y.T."/>
            <person name="Yu X."/>
            <person name="Hao Y."/>
            <person name="Huang J."/>
            <person name="Zhao X.W."/>
            <person name="Ke S."/>
            <person name="Chen Y.Y."/>
            <person name="Wu W.L."/>
            <person name="Hsu J.L."/>
            <person name="Lin Y.F."/>
            <person name="Huang M.D."/>
            <person name="Li C.Y."/>
            <person name="Huang L."/>
            <person name="Wang Z.W."/>
            <person name="Zhao X."/>
            <person name="Zhong W.Y."/>
            <person name="Peng D.H."/>
            <person name="Ahmad S."/>
            <person name="Lan S."/>
            <person name="Zhang J.S."/>
            <person name="Tsai W.C."/>
            <person name="Van de Peer Y."/>
            <person name="Liu Z.J."/>
        </authorList>
    </citation>
    <scope>NUCLEOTIDE SEQUENCE</scope>
    <source>
        <strain evidence="2">CP</strain>
    </source>
</reference>
<evidence type="ECO:0000313" key="3">
    <source>
        <dbReference type="Proteomes" id="UP001180020"/>
    </source>
</evidence>
<feature type="compositionally biased region" description="Basic and acidic residues" evidence="1">
    <location>
        <begin position="23"/>
        <end position="39"/>
    </location>
</feature>
<feature type="compositionally biased region" description="Basic and acidic residues" evidence="1">
    <location>
        <begin position="47"/>
        <end position="62"/>
    </location>
</feature>
<proteinExistence type="predicted"/>
<feature type="region of interest" description="Disordered" evidence="1">
    <location>
        <begin position="23"/>
        <end position="62"/>
    </location>
</feature>
<comment type="caution">
    <text evidence="2">The sequence shown here is derived from an EMBL/GenBank/DDBJ whole genome shotgun (WGS) entry which is preliminary data.</text>
</comment>
<dbReference type="AlphaFoldDB" id="A0AAV9CS13"/>
<organism evidence="2 3">
    <name type="scientific">Acorus calamus</name>
    <name type="common">Sweet flag</name>
    <dbReference type="NCBI Taxonomy" id="4465"/>
    <lineage>
        <taxon>Eukaryota</taxon>
        <taxon>Viridiplantae</taxon>
        <taxon>Streptophyta</taxon>
        <taxon>Embryophyta</taxon>
        <taxon>Tracheophyta</taxon>
        <taxon>Spermatophyta</taxon>
        <taxon>Magnoliopsida</taxon>
        <taxon>Liliopsida</taxon>
        <taxon>Acoraceae</taxon>
        <taxon>Acorus</taxon>
    </lineage>
</organism>
<accession>A0AAV9CS13</accession>